<dbReference type="EMBL" id="JAMZMK010012146">
    <property type="protein sequence ID" value="KAI7724881.1"/>
    <property type="molecule type" value="Genomic_DNA"/>
</dbReference>
<dbReference type="Proteomes" id="UP001206925">
    <property type="component" value="Unassembled WGS sequence"/>
</dbReference>
<proteinExistence type="predicted"/>
<organism evidence="2 3">
    <name type="scientific">Ambrosia artemisiifolia</name>
    <name type="common">Common ragweed</name>
    <dbReference type="NCBI Taxonomy" id="4212"/>
    <lineage>
        <taxon>Eukaryota</taxon>
        <taxon>Viridiplantae</taxon>
        <taxon>Streptophyta</taxon>
        <taxon>Embryophyta</taxon>
        <taxon>Tracheophyta</taxon>
        <taxon>Spermatophyta</taxon>
        <taxon>Magnoliopsida</taxon>
        <taxon>eudicotyledons</taxon>
        <taxon>Gunneridae</taxon>
        <taxon>Pentapetalae</taxon>
        <taxon>asterids</taxon>
        <taxon>campanulids</taxon>
        <taxon>Asterales</taxon>
        <taxon>Asteraceae</taxon>
        <taxon>Asteroideae</taxon>
        <taxon>Heliantheae alliance</taxon>
        <taxon>Heliantheae</taxon>
        <taxon>Ambrosia</taxon>
    </lineage>
</organism>
<evidence type="ECO:0000313" key="2">
    <source>
        <dbReference type="EMBL" id="KAI7724881.1"/>
    </source>
</evidence>
<accession>A0AAD5BM15</accession>
<reference evidence="2" key="1">
    <citation type="submission" date="2022-06" db="EMBL/GenBank/DDBJ databases">
        <title>Uncovering the hologenomic basis of an extraordinary plant invasion.</title>
        <authorList>
            <person name="Bieker V.C."/>
            <person name="Martin M.D."/>
            <person name="Gilbert T."/>
            <person name="Hodgins K."/>
            <person name="Battlay P."/>
            <person name="Petersen B."/>
            <person name="Wilson J."/>
        </authorList>
    </citation>
    <scope>NUCLEOTIDE SEQUENCE</scope>
    <source>
        <strain evidence="2">AA19_3_7</strain>
        <tissue evidence="2">Leaf</tissue>
    </source>
</reference>
<evidence type="ECO:0000313" key="3">
    <source>
        <dbReference type="Proteomes" id="UP001206925"/>
    </source>
</evidence>
<gene>
    <name evidence="2" type="ORF">M8C21_025807</name>
</gene>
<comment type="caution">
    <text evidence="2">The sequence shown here is derived from an EMBL/GenBank/DDBJ whole genome shotgun (WGS) entry which is preliminary data.</text>
</comment>
<protein>
    <submittedName>
        <fullName evidence="2">Uncharacterized protein</fullName>
    </submittedName>
</protein>
<name>A0AAD5BM15_AMBAR</name>
<sequence length="75" mass="8605">MPLFQFLCYIIFKYLFSYIFNSQNNYSKVHDSEGNQVSHSGVGAMSVLEKVVCDDLFPILSDGECNRIRSKMESI</sequence>
<keyword evidence="3" id="KW-1185">Reference proteome</keyword>
<feature type="signal peptide" evidence="1">
    <location>
        <begin position="1"/>
        <end position="17"/>
    </location>
</feature>
<feature type="chain" id="PRO_5042106880" evidence="1">
    <location>
        <begin position="18"/>
        <end position="75"/>
    </location>
</feature>
<dbReference type="AlphaFoldDB" id="A0AAD5BM15"/>
<evidence type="ECO:0000256" key="1">
    <source>
        <dbReference type="SAM" id="SignalP"/>
    </source>
</evidence>
<keyword evidence="1" id="KW-0732">Signal</keyword>